<reference evidence="1 2" key="1">
    <citation type="submission" date="2019-10" db="EMBL/GenBank/DDBJ databases">
        <title>Whole genome shotgun sequence of Acrocarpospora macrocephala NBRC 16266.</title>
        <authorList>
            <person name="Ichikawa N."/>
            <person name="Kimura A."/>
            <person name="Kitahashi Y."/>
            <person name="Komaki H."/>
            <person name="Oguchi A."/>
        </authorList>
    </citation>
    <scope>NUCLEOTIDE SEQUENCE [LARGE SCALE GENOMIC DNA]</scope>
    <source>
        <strain evidence="1 2">NBRC 16266</strain>
    </source>
</reference>
<gene>
    <name evidence="1" type="ORF">Amac_106120</name>
</gene>
<dbReference type="EMBL" id="BLAE01000132">
    <property type="protein sequence ID" value="GES17014.1"/>
    <property type="molecule type" value="Genomic_DNA"/>
</dbReference>
<organism evidence="1 2">
    <name type="scientific">Acrocarpospora macrocephala</name>
    <dbReference type="NCBI Taxonomy" id="150177"/>
    <lineage>
        <taxon>Bacteria</taxon>
        <taxon>Bacillati</taxon>
        <taxon>Actinomycetota</taxon>
        <taxon>Actinomycetes</taxon>
        <taxon>Streptosporangiales</taxon>
        <taxon>Streptosporangiaceae</taxon>
        <taxon>Acrocarpospora</taxon>
    </lineage>
</organism>
<proteinExistence type="predicted"/>
<evidence type="ECO:0008006" key="3">
    <source>
        <dbReference type="Google" id="ProtNLM"/>
    </source>
</evidence>
<comment type="caution">
    <text evidence="1">The sequence shown here is derived from an EMBL/GenBank/DDBJ whole genome shotgun (WGS) entry which is preliminary data.</text>
</comment>
<evidence type="ECO:0000313" key="2">
    <source>
        <dbReference type="Proteomes" id="UP000331127"/>
    </source>
</evidence>
<protein>
    <recommendedName>
        <fullName evidence="3">CopG family transcriptional regulator</fullName>
    </recommendedName>
</protein>
<dbReference type="Proteomes" id="UP000331127">
    <property type="component" value="Unassembled WGS sequence"/>
</dbReference>
<dbReference type="AlphaFoldDB" id="A0A5M3X7D5"/>
<name>A0A5M3X7D5_9ACTN</name>
<accession>A0A5M3X7D5</accession>
<keyword evidence="2" id="KW-1185">Reference proteome</keyword>
<sequence length="90" mass="10244">MGELLRDAPSYSEDMRVLTIELDPEMEAALADLMVDGDSPETAIRHAVLAAWRLRRDERIRAQAEAIAADPDDRAEIRAIQRELDELRAW</sequence>
<evidence type="ECO:0000313" key="1">
    <source>
        <dbReference type="EMBL" id="GES17014.1"/>
    </source>
</evidence>